<dbReference type="STRING" id="306541.SAMN05421668_1202"/>
<dbReference type="Proteomes" id="UP000199139">
    <property type="component" value="Unassembled WGS sequence"/>
</dbReference>
<dbReference type="InterPro" id="IPR052538">
    <property type="entry name" value="Flavonoid_dioxygenase-like"/>
</dbReference>
<dbReference type="GO" id="GO:0016853">
    <property type="term" value="F:isomerase activity"/>
    <property type="evidence" value="ECO:0007669"/>
    <property type="project" value="UniProtKB-KW"/>
</dbReference>
<dbReference type="CDD" id="cd02223">
    <property type="entry name" value="cupin_Bh2720-like"/>
    <property type="match status" value="1"/>
</dbReference>
<dbReference type="Proteomes" id="UP000321773">
    <property type="component" value="Unassembled WGS sequence"/>
</dbReference>
<dbReference type="RefSeq" id="WP_089854860.1">
    <property type="nucleotide sequence ID" value="NZ_BJWJ01000019.1"/>
</dbReference>
<evidence type="ECO:0000313" key="3">
    <source>
        <dbReference type="EMBL" id="SFS94623.1"/>
    </source>
</evidence>
<evidence type="ECO:0000313" key="5">
    <source>
        <dbReference type="Proteomes" id="UP000321773"/>
    </source>
</evidence>
<dbReference type="AlphaFoldDB" id="A0A1I6TZF8"/>
<gene>
    <name evidence="2" type="ORF">HMI01_18440</name>
    <name evidence="3" type="ORF">SAMN05421668_1202</name>
</gene>
<proteinExistence type="predicted"/>
<dbReference type="InterPro" id="IPR011051">
    <property type="entry name" value="RmlC_Cupin_sf"/>
</dbReference>
<evidence type="ECO:0000313" key="4">
    <source>
        <dbReference type="Proteomes" id="UP000199139"/>
    </source>
</evidence>
<dbReference type="SUPFAM" id="SSF51182">
    <property type="entry name" value="RmlC-like cupins"/>
    <property type="match status" value="1"/>
</dbReference>
<reference evidence="2 5" key="2">
    <citation type="submission" date="2019-07" db="EMBL/GenBank/DDBJ databases">
        <title>Whole genome shotgun sequence of Halolactibacillus miurensis NBRC 100873.</title>
        <authorList>
            <person name="Hosoyama A."/>
            <person name="Uohara A."/>
            <person name="Ohji S."/>
            <person name="Ichikawa N."/>
        </authorList>
    </citation>
    <scope>NUCLEOTIDE SEQUENCE [LARGE SCALE GENOMIC DNA]</scope>
    <source>
        <strain evidence="2 5">NBRC 100873</strain>
    </source>
</reference>
<dbReference type="Gene3D" id="2.60.120.10">
    <property type="entry name" value="Jelly Rolls"/>
    <property type="match status" value="1"/>
</dbReference>
<protein>
    <submittedName>
        <fullName evidence="3">Mannose-6-phosphate isomerase, cupin superfamily</fullName>
    </submittedName>
</protein>
<sequence>MSYFPYTYGQSYHPPYNAYAGTHSYERTSVYPRYPYPVTDNTGHYNSYLIDGYRNMRLTDYGPNPFVIDINQATRQNQTFRTTLWTGEHLQVTLMSIGVGEDIGLEMHPNVDQFLRVEQGFGVVEMGSSKNTMDFRRTIQDDSAIIIPAGTWHNIINIGNSPLRLYSIYAPPNHPFNTVHPTKQDAMEKEHHHSHHNGTIFGKTPDEWIMHTQFLVEEGLEDYKKGVNMTHILQEFILMGVLVGKGFSPEKAYEMVEEWERTGESKLLQQSKQM</sequence>
<dbReference type="OrthoDB" id="3231985at2"/>
<dbReference type="EMBL" id="FPAI01000020">
    <property type="protein sequence ID" value="SFS94623.1"/>
    <property type="molecule type" value="Genomic_DNA"/>
</dbReference>
<dbReference type="InterPro" id="IPR013096">
    <property type="entry name" value="Cupin_2"/>
</dbReference>
<accession>A0A1I6TZF8</accession>
<feature type="domain" description="Cupin type-2" evidence="1">
    <location>
        <begin position="94"/>
        <end position="169"/>
    </location>
</feature>
<keyword evidence="3" id="KW-0413">Isomerase</keyword>
<evidence type="ECO:0000313" key="2">
    <source>
        <dbReference type="EMBL" id="GEM04856.1"/>
    </source>
</evidence>
<dbReference type="PANTHER" id="PTHR43346:SF1">
    <property type="entry name" value="QUERCETIN 2,3-DIOXYGENASE-RELATED"/>
    <property type="match status" value="1"/>
</dbReference>
<keyword evidence="5" id="KW-1185">Reference proteome</keyword>
<organism evidence="3 4">
    <name type="scientific">Halolactibacillus miurensis</name>
    <dbReference type="NCBI Taxonomy" id="306541"/>
    <lineage>
        <taxon>Bacteria</taxon>
        <taxon>Bacillati</taxon>
        <taxon>Bacillota</taxon>
        <taxon>Bacilli</taxon>
        <taxon>Bacillales</taxon>
        <taxon>Bacillaceae</taxon>
        <taxon>Halolactibacillus</taxon>
    </lineage>
</organism>
<dbReference type="Pfam" id="PF07883">
    <property type="entry name" value="Cupin_2"/>
    <property type="match status" value="1"/>
</dbReference>
<dbReference type="PANTHER" id="PTHR43346">
    <property type="entry name" value="LIGAND BINDING DOMAIN PROTEIN, PUTATIVE (AFU_ORTHOLOGUE AFUA_6G14370)-RELATED"/>
    <property type="match status" value="1"/>
</dbReference>
<reference evidence="3 4" key="1">
    <citation type="submission" date="2016-10" db="EMBL/GenBank/DDBJ databases">
        <authorList>
            <person name="de Groot N.N."/>
        </authorList>
    </citation>
    <scope>NUCLEOTIDE SEQUENCE [LARGE SCALE GENOMIC DNA]</scope>
    <source>
        <strain evidence="3 4">DSM 17074</strain>
    </source>
</reference>
<dbReference type="InterPro" id="IPR014710">
    <property type="entry name" value="RmlC-like_jellyroll"/>
</dbReference>
<dbReference type="EMBL" id="BJWJ01000019">
    <property type="protein sequence ID" value="GEM04856.1"/>
    <property type="molecule type" value="Genomic_DNA"/>
</dbReference>
<evidence type="ECO:0000259" key="1">
    <source>
        <dbReference type="Pfam" id="PF07883"/>
    </source>
</evidence>
<name>A0A1I6TZF8_9BACI</name>